<dbReference type="GO" id="GO:0004636">
    <property type="term" value="F:phosphoribosyl-ATP diphosphatase activity"/>
    <property type="evidence" value="ECO:0007669"/>
    <property type="project" value="UniProtKB-UniRule"/>
</dbReference>
<dbReference type="Pfam" id="PF01503">
    <property type="entry name" value="PRA-PH"/>
    <property type="match status" value="1"/>
</dbReference>
<dbReference type="Pfam" id="PF01502">
    <property type="entry name" value="PRA-CH"/>
    <property type="match status" value="1"/>
</dbReference>
<dbReference type="InterPro" id="IPR002496">
    <property type="entry name" value="PRib_AMP_CycHydrolase_dom"/>
</dbReference>
<dbReference type="FunFam" id="3.10.20.810:FF:000001">
    <property type="entry name" value="Histidine biosynthesis bifunctional protein HisIE"/>
    <property type="match status" value="1"/>
</dbReference>
<evidence type="ECO:0000256" key="13">
    <source>
        <dbReference type="ARBA" id="ARBA00023102"/>
    </source>
</evidence>
<comment type="pathway">
    <text evidence="5 15">Amino-acid biosynthesis; L-histidine biosynthesis; L-histidine from 5-phospho-alpha-D-ribose 1-diphosphate: step 2/9.</text>
</comment>
<evidence type="ECO:0000256" key="11">
    <source>
        <dbReference type="ARBA" id="ARBA00022801"/>
    </source>
</evidence>
<evidence type="ECO:0000313" key="17">
    <source>
        <dbReference type="EMBL" id="ACL30480.1"/>
    </source>
</evidence>
<evidence type="ECO:0000256" key="5">
    <source>
        <dbReference type="ARBA" id="ARBA00005204"/>
    </source>
</evidence>
<accession>A0A7U4DI78</accession>
<dbReference type="Proteomes" id="UP000006904">
    <property type="component" value="Chromosome"/>
</dbReference>
<evidence type="ECO:0000256" key="15">
    <source>
        <dbReference type="HAMAP-Rule" id="MF_01019"/>
    </source>
</evidence>
<feature type="domain" description="Phosphoribosyl-AMP cyclohydrolase" evidence="16">
    <location>
        <begin position="33"/>
        <end position="105"/>
    </location>
</feature>
<comment type="subcellular location">
    <subcellularLocation>
        <location evidence="3 15">Cytoplasm</location>
    </subcellularLocation>
</comment>
<proteinExistence type="inferred from homology"/>
<keyword evidence="10 15" id="KW-0547">Nucleotide-binding</keyword>
<organism evidence="17 18">
    <name type="scientific">Buchnera aphidicola subsp. Acyrthosiphon pisum (strain 5A)</name>
    <dbReference type="NCBI Taxonomy" id="563178"/>
    <lineage>
        <taxon>Bacteria</taxon>
        <taxon>Pseudomonadati</taxon>
        <taxon>Pseudomonadota</taxon>
        <taxon>Gammaproteobacteria</taxon>
        <taxon>Enterobacterales</taxon>
        <taxon>Erwiniaceae</taxon>
        <taxon>Buchnera</taxon>
    </lineage>
</organism>
<keyword evidence="8 15" id="KW-0963">Cytoplasm</keyword>
<dbReference type="GO" id="GO:0000105">
    <property type="term" value="P:L-histidine biosynthetic process"/>
    <property type="evidence" value="ECO:0007669"/>
    <property type="project" value="UniProtKB-UniRule"/>
</dbReference>
<dbReference type="UniPathway" id="UPA00031">
    <property type="reaction ID" value="UER00007"/>
</dbReference>
<dbReference type="EC" id="3.6.1.31" evidence="15"/>
<dbReference type="InterPro" id="IPR008179">
    <property type="entry name" value="HisE"/>
</dbReference>
<dbReference type="HAMAP" id="MF_01020">
    <property type="entry name" value="HisE"/>
    <property type="match status" value="1"/>
</dbReference>
<keyword evidence="14 15" id="KW-0511">Multifunctional enzyme</keyword>
<evidence type="ECO:0000256" key="1">
    <source>
        <dbReference type="ARBA" id="ARBA00000024"/>
    </source>
</evidence>
<dbReference type="RefSeq" id="WP_009874061.1">
    <property type="nucleotide sequence ID" value="NC_011833.1"/>
</dbReference>
<evidence type="ECO:0000259" key="16">
    <source>
        <dbReference type="Pfam" id="PF01502"/>
    </source>
</evidence>
<keyword evidence="11 15" id="KW-0378">Hydrolase</keyword>
<feature type="region of interest" description="Phosphoribosyl-AMP cyclohydrolase" evidence="15">
    <location>
        <begin position="1"/>
        <end position="114"/>
    </location>
</feature>
<dbReference type="PANTHER" id="PTHR42945">
    <property type="entry name" value="HISTIDINE BIOSYNTHESIS BIFUNCTIONAL PROTEIN"/>
    <property type="match status" value="1"/>
</dbReference>
<evidence type="ECO:0000256" key="2">
    <source>
        <dbReference type="ARBA" id="ARBA00001460"/>
    </source>
</evidence>
<comment type="similarity">
    <text evidence="7 15">In the N-terminal section; belongs to the PRA-CH family.</text>
</comment>
<dbReference type="EMBL" id="CP001161">
    <property type="protein sequence ID" value="ACL30480.1"/>
    <property type="molecule type" value="Genomic_DNA"/>
</dbReference>
<dbReference type="HAMAP" id="MF_01019">
    <property type="entry name" value="HisIE"/>
    <property type="match status" value="1"/>
</dbReference>
<dbReference type="InterPro" id="IPR038019">
    <property type="entry name" value="PRib_AMP_CycHydrolase_sf"/>
</dbReference>
<sequence>MLKKHDLLNLDWTKTNGMIPVIIQDYSSSEVLMHGYMNQDALTKTQEDGLVTFYSRTKNCLWTKGEISGNYLKVIEISTDCDNDTLLILVAAQGKTCHLGNSSCFISNKYNINFLFKLEKIIEERKNKFSDDSYTSSLYKSGTSRIAQKVGEEAIETILAAMNKDQIELINEASDLIYHLVVLLHDQDLNFNLVIDNLKKRREKNLNTNSEKLLK</sequence>
<keyword evidence="12 15" id="KW-0067">ATP-binding</keyword>
<evidence type="ECO:0000256" key="8">
    <source>
        <dbReference type="ARBA" id="ARBA00022490"/>
    </source>
</evidence>
<protein>
    <recommendedName>
        <fullName evidence="15">Histidine biosynthesis bifunctional protein HisIE</fullName>
    </recommendedName>
    <domain>
        <recommendedName>
            <fullName evidence="15">Phosphoribosyl-AMP cyclohydrolase</fullName>
            <shortName evidence="15">PRA-CH</shortName>
            <ecNumber evidence="15">3.5.4.19</ecNumber>
        </recommendedName>
    </domain>
    <domain>
        <recommendedName>
            <fullName evidence="15">Phosphoribosyl-ATP pyrophosphatase</fullName>
            <shortName evidence="15">PRA-PH</shortName>
            <ecNumber evidence="15">3.6.1.31</ecNumber>
        </recommendedName>
    </domain>
</protein>
<dbReference type="SUPFAM" id="SSF101386">
    <property type="entry name" value="all-alpha NTP pyrophosphatases"/>
    <property type="match status" value="1"/>
</dbReference>
<dbReference type="Gene3D" id="1.10.287.1080">
    <property type="entry name" value="MazG-like"/>
    <property type="match status" value="1"/>
</dbReference>
<dbReference type="GO" id="GO:0005524">
    <property type="term" value="F:ATP binding"/>
    <property type="evidence" value="ECO:0007669"/>
    <property type="project" value="UniProtKB-KW"/>
</dbReference>
<evidence type="ECO:0000256" key="9">
    <source>
        <dbReference type="ARBA" id="ARBA00022605"/>
    </source>
</evidence>
<dbReference type="Gene3D" id="3.10.20.810">
    <property type="entry name" value="Phosphoribosyl-AMP cyclohydrolase"/>
    <property type="match status" value="1"/>
</dbReference>
<dbReference type="CDD" id="cd11534">
    <property type="entry name" value="NTP-PPase_HisIE_like"/>
    <property type="match status" value="1"/>
</dbReference>
<dbReference type="AlphaFoldDB" id="A0A7U4DI78"/>
<keyword evidence="9 15" id="KW-0028">Amino-acid biosynthesis</keyword>
<evidence type="ECO:0000256" key="3">
    <source>
        <dbReference type="ARBA" id="ARBA00004496"/>
    </source>
</evidence>
<dbReference type="SUPFAM" id="SSF141734">
    <property type="entry name" value="HisI-like"/>
    <property type="match status" value="1"/>
</dbReference>
<dbReference type="OrthoDB" id="9795769at2"/>
<feature type="region of interest" description="Phosphoribosyl-ATP pyrophosphohydrolase" evidence="15">
    <location>
        <begin position="115"/>
        <end position="215"/>
    </location>
</feature>
<evidence type="ECO:0000256" key="7">
    <source>
        <dbReference type="ARBA" id="ARBA00008299"/>
    </source>
</evidence>
<dbReference type="EC" id="3.5.4.19" evidence="15"/>
<evidence type="ECO:0000313" key="18">
    <source>
        <dbReference type="Proteomes" id="UP000006904"/>
    </source>
</evidence>
<dbReference type="InterPro" id="IPR023019">
    <property type="entry name" value="His_synth_HisIE"/>
</dbReference>
<dbReference type="InterPro" id="IPR021130">
    <property type="entry name" value="PRib-ATP_PPHydrolase-like"/>
</dbReference>
<keyword evidence="13 15" id="KW-0368">Histidine biosynthesis</keyword>
<gene>
    <name evidence="15 17" type="primary">hisI</name>
    <name evidence="15" type="synonym">hisIE</name>
    <name evidence="17" type="ordered locus">BUAP5A_104</name>
</gene>
<comment type="catalytic activity">
    <reaction evidence="2 15">
        <text>1-(5-phospho-beta-D-ribosyl)-ATP + H2O = 1-(5-phospho-beta-D-ribosyl)-5'-AMP + diphosphate + H(+)</text>
        <dbReference type="Rhea" id="RHEA:22828"/>
        <dbReference type="ChEBI" id="CHEBI:15377"/>
        <dbReference type="ChEBI" id="CHEBI:15378"/>
        <dbReference type="ChEBI" id="CHEBI:33019"/>
        <dbReference type="ChEBI" id="CHEBI:59457"/>
        <dbReference type="ChEBI" id="CHEBI:73183"/>
        <dbReference type="EC" id="3.6.1.31"/>
    </reaction>
</comment>
<reference evidence="17 18" key="1">
    <citation type="journal article" date="2009" name="Science">
        <title>The dynamics and time scale of ongoing genomic erosion in symbiotic bacteria.</title>
        <authorList>
            <person name="Moran N.A."/>
            <person name="McLaughlin H.J."/>
            <person name="Sorek R."/>
        </authorList>
    </citation>
    <scope>NUCLEOTIDE SEQUENCE [LARGE SCALE GENOMIC DNA]</scope>
    <source>
        <strain evidence="17 18">5A</strain>
    </source>
</reference>
<name>A0A7U4DI78_BUCA5</name>
<evidence type="ECO:0000256" key="12">
    <source>
        <dbReference type="ARBA" id="ARBA00022840"/>
    </source>
</evidence>
<evidence type="ECO:0000256" key="4">
    <source>
        <dbReference type="ARBA" id="ARBA00005169"/>
    </source>
</evidence>
<comment type="pathway">
    <text evidence="4 15">Amino-acid biosynthesis; L-histidine biosynthesis; L-histidine from 5-phospho-alpha-D-ribose 1-diphosphate: step 3/9.</text>
</comment>
<comment type="catalytic activity">
    <reaction evidence="1 15">
        <text>1-(5-phospho-beta-D-ribosyl)-5'-AMP + H2O = 1-(5-phospho-beta-D-ribosyl)-5-[(5-phospho-beta-D-ribosylamino)methylideneamino]imidazole-4-carboxamide</text>
        <dbReference type="Rhea" id="RHEA:20049"/>
        <dbReference type="ChEBI" id="CHEBI:15377"/>
        <dbReference type="ChEBI" id="CHEBI:58435"/>
        <dbReference type="ChEBI" id="CHEBI:59457"/>
        <dbReference type="EC" id="3.5.4.19"/>
    </reaction>
</comment>
<evidence type="ECO:0000256" key="14">
    <source>
        <dbReference type="ARBA" id="ARBA00023268"/>
    </source>
</evidence>
<dbReference type="NCBIfam" id="TIGR03188">
    <property type="entry name" value="histidine_hisI"/>
    <property type="match status" value="1"/>
</dbReference>
<dbReference type="NCBIfam" id="NF000768">
    <property type="entry name" value="PRK00051.1"/>
    <property type="match status" value="1"/>
</dbReference>
<dbReference type="PANTHER" id="PTHR42945:SF9">
    <property type="entry name" value="HISTIDINE BIOSYNTHESIS BIFUNCTIONAL PROTEIN HISIE"/>
    <property type="match status" value="1"/>
</dbReference>
<evidence type="ECO:0000256" key="6">
    <source>
        <dbReference type="ARBA" id="ARBA00007731"/>
    </source>
</evidence>
<dbReference type="GO" id="GO:0005737">
    <property type="term" value="C:cytoplasm"/>
    <property type="evidence" value="ECO:0007669"/>
    <property type="project" value="UniProtKB-SubCell"/>
</dbReference>
<comment type="similarity">
    <text evidence="6 15">In the C-terminal section; belongs to the PRA-PH family.</text>
</comment>
<dbReference type="NCBIfam" id="NF002747">
    <property type="entry name" value="PRK02759.1"/>
    <property type="match status" value="1"/>
</dbReference>
<dbReference type="FunFam" id="1.10.287.1080:FF:000002">
    <property type="entry name" value="Histidine biosynthesis bifunctional protein HisIE"/>
    <property type="match status" value="1"/>
</dbReference>
<evidence type="ECO:0000256" key="10">
    <source>
        <dbReference type="ARBA" id="ARBA00022741"/>
    </source>
</evidence>
<dbReference type="KEGG" id="bap:BUAP5A_104"/>
<dbReference type="GO" id="GO:0004635">
    <property type="term" value="F:phosphoribosyl-AMP cyclohydrolase activity"/>
    <property type="evidence" value="ECO:0007669"/>
    <property type="project" value="UniProtKB-UniRule"/>
</dbReference>